<evidence type="ECO:0000313" key="9">
    <source>
        <dbReference type="Proteomes" id="UP000624404"/>
    </source>
</evidence>
<keyword evidence="3" id="KW-0498">Mitosis</keyword>
<dbReference type="FunFam" id="2.60.120.260:FF:000124">
    <property type="entry name" value="Anaphase promoting complex subunit 10 (APC10)"/>
    <property type="match status" value="1"/>
</dbReference>
<feature type="compositionally biased region" description="Polar residues" evidence="6">
    <location>
        <begin position="1"/>
        <end position="11"/>
    </location>
</feature>
<keyword evidence="5" id="KW-0131">Cell cycle</keyword>
<name>A0A8H2VZG1_9HELO</name>
<comment type="caution">
    <text evidence="8">The sequence shown here is derived from an EMBL/GenBank/DDBJ whole genome shotgun (WGS) entry which is preliminary data.</text>
</comment>
<dbReference type="AlphaFoldDB" id="A0A8H2VZG1"/>
<dbReference type="InterPro" id="IPR004939">
    <property type="entry name" value="APC_su10/DOC_dom"/>
</dbReference>
<feature type="region of interest" description="Disordered" evidence="6">
    <location>
        <begin position="269"/>
        <end position="318"/>
    </location>
</feature>
<dbReference type="SMART" id="SM01337">
    <property type="entry name" value="APC10"/>
    <property type="match status" value="1"/>
</dbReference>
<proteinExistence type="inferred from homology"/>
<evidence type="ECO:0000256" key="3">
    <source>
        <dbReference type="ARBA" id="ARBA00022776"/>
    </source>
</evidence>
<comment type="similarity">
    <text evidence="1">Belongs to the APC10 family.</text>
</comment>
<dbReference type="EMBL" id="CAJHIA010000025">
    <property type="protein sequence ID" value="CAD6447258.1"/>
    <property type="molecule type" value="Genomic_DNA"/>
</dbReference>
<organism evidence="8 9">
    <name type="scientific">Sclerotinia trifoliorum</name>
    <dbReference type="NCBI Taxonomy" id="28548"/>
    <lineage>
        <taxon>Eukaryota</taxon>
        <taxon>Fungi</taxon>
        <taxon>Dikarya</taxon>
        <taxon>Ascomycota</taxon>
        <taxon>Pezizomycotina</taxon>
        <taxon>Leotiomycetes</taxon>
        <taxon>Helotiales</taxon>
        <taxon>Sclerotiniaceae</taxon>
        <taxon>Sclerotinia</taxon>
    </lineage>
</organism>
<evidence type="ECO:0000313" key="8">
    <source>
        <dbReference type="EMBL" id="CAD6447258.1"/>
    </source>
</evidence>
<keyword evidence="9" id="KW-1185">Reference proteome</keyword>
<dbReference type="PANTHER" id="PTHR12936">
    <property type="entry name" value="ANAPHASE-PROMOTING COMPLEX 10"/>
    <property type="match status" value="1"/>
</dbReference>
<evidence type="ECO:0000259" key="7">
    <source>
        <dbReference type="PROSITE" id="PS51284"/>
    </source>
</evidence>
<dbReference type="OrthoDB" id="24948at2759"/>
<evidence type="ECO:0000256" key="4">
    <source>
        <dbReference type="ARBA" id="ARBA00022786"/>
    </source>
</evidence>
<dbReference type="Proteomes" id="UP000624404">
    <property type="component" value="Unassembled WGS sequence"/>
</dbReference>
<protein>
    <submittedName>
        <fullName evidence="8">99f4e79b-e4bb-457d-967f-70b12ad102ab</fullName>
    </submittedName>
</protein>
<feature type="region of interest" description="Disordered" evidence="6">
    <location>
        <begin position="330"/>
        <end position="350"/>
    </location>
</feature>
<dbReference type="Pfam" id="PF03256">
    <property type="entry name" value="ANAPC10"/>
    <property type="match status" value="1"/>
</dbReference>
<dbReference type="PROSITE" id="PS51284">
    <property type="entry name" value="DOC"/>
    <property type="match status" value="1"/>
</dbReference>
<dbReference type="GO" id="GO:0051301">
    <property type="term" value="P:cell division"/>
    <property type="evidence" value="ECO:0007669"/>
    <property type="project" value="UniProtKB-KW"/>
</dbReference>
<dbReference type="PANTHER" id="PTHR12936:SF0">
    <property type="entry name" value="ANAPHASE-PROMOTING COMPLEX SUBUNIT 10"/>
    <property type="match status" value="1"/>
</dbReference>
<reference evidence="8" key="1">
    <citation type="submission" date="2020-10" db="EMBL/GenBank/DDBJ databases">
        <authorList>
            <person name="Kusch S."/>
        </authorList>
    </citation>
    <scope>NUCLEOTIDE SEQUENCE</scope>
    <source>
        <strain evidence="8">SwB9</strain>
    </source>
</reference>
<feature type="compositionally biased region" description="Acidic residues" evidence="6">
    <location>
        <begin position="60"/>
        <end position="101"/>
    </location>
</feature>
<feature type="domain" description="DOC" evidence="7">
    <location>
        <begin position="107"/>
        <end position="295"/>
    </location>
</feature>
<evidence type="ECO:0000256" key="1">
    <source>
        <dbReference type="ARBA" id="ARBA00006762"/>
    </source>
</evidence>
<dbReference type="InterPro" id="IPR016901">
    <property type="entry name" value="APC10/Doc1"/>
</dbReference>
<sequence length="350" mass="38543">MPPSRTPTVNYQDHFGIDNTGRRRGIRPIDHNHVTPVPASLSLGGDAQDEFDSTGTEILSEAEAEAEAEAEDEEEDEEEGEGEDESEADDALGEMENGDEDEDIDLEEVPAEVAMDNTLPFDPAALGLKEIGNLASWTVSSSKPGCGVLALRDDDTNLFWQSDGPQPHYLNIHFAKFAKIRAIRIFLDFEADESYTPTRIQLLGGTGYHDLIPFSELSFVQPKGWIDVNLDHVGGGSDGKTLRAFIIQVKVLENHQNGKDTHVRGLKIYSHDERHESPPPSYFDEEDGDSCSSIDPNDFRGPDDDLKGGDAGGDDDHFWKDFTHARMGGIKMPDLSGLSEPGFMSEPELR</sequence>
<accession>A0A8H2VZG1</accession>
<keyword evidence="4" id="KW-0833">Ubl conjugation pathway</keyword>
<gene>
    <name evidence="8" type="ORF">SCLTRI_LOCUS7050</name>
</gene>
<evidence type="ECO:0000256" key="6">
    <source>
        <dbReference type="SAM" id="MobiDB-lite"/>
    </source>
</evidence>
<dbReference type="GO" id="GO:0031145">
    <property type="term" value="P:anaphase-promoting complex-dependent catabolic process"/>
    <property type="evidence" value="ECO:0007669"/>
    <property type="project" value="InterPro"/>
</dbReference>
<dbReference type="SUPFAM" id="SSF49785">
    <property type="entry name" value="Galactose-binding domain-like"/>
    <property type="match status" value="1"/>
</dbReference>
<dbReference type="Gene3D" id="2.60.120.260">
    <property type="entry name" value="Galactose-binding domain-like"/>
    <property type="match status" value="1"/>
</dbReference>
<dbReference type="GO" id="GO:0070979">
    <property type="term" value="P:protein K11-linked ubiquitination"/>
    <property type="evidence" value="ECO:0007669"/>
    <property type="project" value="TreeGrafter"/>
</dbReference>
<feature type="compositionally biased region" description="Basic and acidic residues" evidence="6">
    <location>
        <begin position="297"/>
        <end position="318"/>
    </location>
</feature>
<evidence type="ECO:0000256" key="5">
    <source>
        <dbReference type="ARBA" id="ARBA00023306"/>
    </source>
</evidence>
<evidence type="ECO:0000256" key="2">
    <source>
        <dbReference type="ARBA" id="ARBA00022618"/>
    </source>
</evidence>
<dbReference type="GO" id="GO:0005680">
    <property type="term" value="C:anaphase-promoting complex"/>
    <property type="evidence" value="ECO:0007669"/>
    <property type="project" value="InterPro"/>
</dbReference>
<feature type="region of interest" description="Disordered" evidence="6">
    <location>
        <begin position="1"/>
        <end position="101"/>
    </location>
</feature>
<dbReference type="InterPro" id="IPR008979">
    <property type="entry name" value="Galactose-bd-like_sf"/>
</dbReference>
<keyword evidence="2" id="KW-0132">Cell division</keyword>
<dbReference type="CDD" id="cd08366">
    <property type="entry name" value="APC10"/>
    <property type="match status" value="1"/>
</dbReference>